<dbReference type="RefSeq" id="WP_345316772.1">
    <property type="nucleotide sequence ID" value="NZ_BAABLF010000011.1"/>
</dbReference>
<comment type="caution">
    <text evidence="1">The sequence shown here is derived from an EMBL/GenBank/DDBJ whole genome shotgun (WGS) entry which is preliminary data.</text>
</comment>
<keyword evidence="2" id="KW-1185">Reference proteome</keyword>
<dbReference type="Proteomes" id="UP001501600">
    <property type="component" value="Unassembled WGS sequence"/>
</dbReference>
<dbReference type="EMBL" id="BAABLF010000011">
    <property type="protein sequence ID" value="GAA5191519.1"/>
    <property type="molecule type" value="Genomic_DNA"/>
</dbReference>
<name>A0ABP9S556_9GAMM</name>
<proteinExistence type="predicted"/>
<evidence type="ECO:0000313" key="2">
    <source>
        <dbReference type="Proteomes" id="UP001501600"/>
    </source>
</evidence>
<reference evidence="2" key="1">
    <citation type="journal article" date="2019" name="Int. J. Syst. Evol. Microbiol.">
        <title>The Global Catalogue of Microorganisms (GCM) 10K type strain sequencing project: providing services to taxonomists for standard genome sequencing and annotation.</title>
        <authorList>
            <consortium name="The Broad Institute Genomics Platform"/>
            <consortium name="The Broad Institute Genome Sequencing Center for Infectious Disease"/>
            <person name="Wu L."/>
            <person name="Ma J."/>
        </authorList>
    </citation>
    <scope>NUCLEOTIDE SEQUENCE [LARGE SCALE GENOMIC DNA]</scope>
    <source>
        <strain evidence="2">JCM 18720</strain>
    </source>
</reference>
<protein>
    <submittedName>
        <fullName evidence="1">Uncharacterized protein</fullName>
    </submittedName>
</protein>
<gene>
    <name evidence="1" type="ORF">GCM10025772_18530</name>
</gene>
<accession>A0ABP9S556</accession>
<organism evidence="1 2">
    <name type="scientific">Ferrimonas gelatinilytica</name>
    <dbReference type="NCBI Taxonomy" id="1255257"/>
    <lineage>
        <taxon>Bacteria</taxon>
        <taxon>Pseudomonadati</taxon>
        <taxon>Pseudomonadota</taxon>
        <taxon>Gammaproteobacteria</taxon>
        <taxon>Alteromonadales</taxon>
        <taxon>Ferrimonadaceae</taxon>
        <taxon>Ferrimonas</taxon>
    </lineage>
</organism>
<evidence type="ECO:0000313" key="1">
    <source>
        <dbReference type="EMBL" id="GAA5191519.1"/>
    </source>
</evidence>
<sequence length="104" mass="10945">MAKRIGGSAIRIPAGLMAVWLLALALAAPIHELSHGSVDHDAAAIEQCDFFVHQHQLAHALVPVSPSSPLHSCAPEQSVAAIVVTIHQAVSLYLARAPPMFTPT</sequence>